<dbReference type="Pfam" id="PF05193">
    <property type="entry name" value="Peptidase_M16_C"/>
    <property type="match status" value="1"/>
</dbReference>
<dbReference type="PANTHER" id="PTHR43690:SF18">
    <property type="entry name" value="INSULIN-DEGRADING ENZYME-RELATED"/>
    <property type="match status" value="1"/>
</dbReference>
<dbReference type="Gene3D" id="3.30.830.10">
    <property type="entry name" value="Metalloenzyme, LuxS/M16 peptidase-like"/>
    <property type="match status" value="4"/>
</dbReference>
<dbReference type="Pfam" id="PF16187">
    <property type="entry name" value="Peptidase_M16_M"/>
    <property type="match status" value="1"/>
</dbReference>
<organism evidence="13 14">
    <name type="scientific">Symbiodinium pilosum</name>
    <name type="common">Dinoflagellate</name>
    <dbReference type="NCBI Taxonomy" id="2952"/>
    <lineage>
        <taxon>Eukaryota</taxon>
        <taxon>Sar</taxon>
        <taxon>Alveolata</taxon>
        <taxon>Dinophyceae</taxon>
        <taxon>Suessiales</taxon>
        <taxon>Symbiodiniaceae</taxon>
        <taxon>Symbiodinium</taxon>
    </lineage>
</organism>
<evidence type="ECO:0000313" key="13">
    <source>
        <dbReference type="EMBL" id="CAE7597996.1"/>
    </source>
</evidence>
<dbReference type="GO" id="GO:0004222">
    <property type="term" value="F:metalloendopeptidase activity"/>
    <property type="evidence" value="ECO:0007669"/>
    <property type="project" value="UniProtKB-ARBA"/>
</dbReference>
<evidence type="ECO:0000256" key="1">
    <source>
        <dbReference type="ARBA" id="ARBA00001947"/>
    </source>
</evidence>
<evidence type="ECO:0000259" key="12">
    <source>
        <dbReference type="Pfam" id="PF22456"/>
    </source>
</evidence>
<evidence type="ECO:0000256" key="3">
    <source>
        <dbReference type="ARBA" id="ARBA00022670"/>
    </source>
</evidence>
<keyword evidence="6" id="KW-0862">Zinc</keyword>
<evidence type="ECO:0000256" key="4">
    <source>
        <dbReference type="ARBA" id="ARBA00022723"/>
    </source>
</evidence>
<evidence type="ECO:0000256" key="7">
    <source>
        <dbReference type="ARBA" id="ARBA00023049"/>
    </source>
</evidence>
<dbReference type="Pfam" id="PF22456">
    <property type="entry name" value="PqqF-like_C_4"/>
    <property type="match status" value="1"/>
</dbReference>
<keyword evidence="4" id="KW-0479">Metal-binding</keyword>
<comment type="caution">
    <text evidence="13">The sequence shown here is derived from an EMBL/GenBank/DDBJ whole genome shotgun (WGS) entry which is preliminary data.</text>
</comment>
<feature type="region of interest" description="Disordered" evidence="8">
    <location>
        <begin position="1"/>
        <end position="76"/>
    </location>
</feature>
<evidence type="ECO:0000259" key="9">
    <source>
        <dbReference type="Pfam" id="PF00675"/>
    </source>
</evidence>
<evidence type="ECO:0000259" key="11">
    <source>
        <dbReference type="Pfam" id="PF16187"/>
    </source>
</evidence>
<dbReference type="InterPro" id="IPR011765">
    <property type="entry name" value="Pept_M16_N"/>
</dbReference>
<evidence type="ECO:0000256" key="8">
    <source>
        <dbReference type="SAM" id="MobiDB-lite"/>
    </source>
</evidence>
<feature type="region of interest" description="Disordered" evidence="8">
    <location>
        <begin position="1398"/>
        <end position="1426"/>
    </location>
</feature>
<dbReference type="InterPro" id="IPR011249">
    <property type="entry name" value="Metalloenz_LuxS/M16"/>
</dbReference>
<dbReference type="InterPro" id="IPR007863">
    <property type="entry name" value="Peptidase_M16_C"/>
</dbReference>
<dbReference type="GO" id="GO:0046872">
    <property type="term" value="F:metal ion binding"/>
    <property type="evidence" value="ECO:0007669"/>
    <property type="project" value="UniProtKB-KW"/>
</dbReference>
<feature type="region of interest" description="Disordered" evidence="8">
    <location>
        <begin position="141"/>
        <end position="163"/>
    </location>
</feature>
<feature type="domain" description="Coenzyme PQQ synthesis protein F-like C-terminal lobe" evidence="12">
    <location>
        <begin position="1191"/>
        <end position="1290"/>
    </location>
</feature>
<reference evidence="13" key="1">
    <citation type="submission" date="2021-02" db="EMBL/GenBank/DDBJ databases">
        <authorList>
            <person name="Dougan E. K."/>
            <person name="Rhodes N."/>
            <person name="Thang M."/>
            <person name="Chan C."/>
        </authorList>
    </citation>
    <scope>NUCLEOTIDE SEQUENCE</scope>
</reference>
<dbReference type="EMBL" id="CAJNIZ010040047">
    <property type="protein sequence ID" value="CAE7597996.1"/>
    <property type="molecule type" value="Genomic_DNA"/>
</dbReference>
<evidence type="ECO:0000256" key="2">
    <source>
        <dbReference type="ARBA" id="ARBA00007261"/>
    </source>
</evidence>
<protein>
    <recommendedName>
        <fullName evidence="15">Insulin-degrading enzyme</fullName>
    </recommendedName>
</protein>
<evidence type="ECO:0000259" key="10">
    <source>
        <dbReference type="Pfam" id="PF05193"/>
    </source>
</evidence>
<dbReference type="InterPro" id="IPR032632">
    <property type="entry name" value="Peptidase_M16_M"/>
</dbReference>
<name>A0A812UV61_SYMPI</name>
<proteinExistence type="inferred from homology"/>
<feature type="domain" description="Peptidase M16 middle/third" evidence="11">
    <location>
        <begin position="841"/>
        <end position="1073"/>
    </location>
</feature>
<keyword evidence="3" id="KW-0645">Protease</keyword>
<dbReference type="Proteomes" id="UP000649617">
    <property type="component" value="Unassembled WGS sequence"/>
</dbReference>
<feature type="domain" description="Peptidase M16 C-terminal" evidence="10">
    <location>
        <begin position="620"/>
        <end position="788"/>
    </location>
</feature>
<feature type="compositionally biased region" description="Basic and acidic residues" evidence="8">
    <location>
        <begin position="29"/>
        <end position="41"/>
    </location>
</feature>
<dbReference type="GO" id="GO:0006508">
    <property type="term" value="P:proteolysis"/>
    <property type="evidence" value="ECO:0007669"/>
    <property type="project" value="UniProtKB-KW"/>
</dbReference>
<evidence type="ECO:0000256" key="5">
    <source>
        <dbReference type="ARBA" id="ARBA00022801"/>
    </source>
</evidence>
<comment type="similarity">
    <text evidence="2">Belongs to the peptidase M16 family.</text>
</comment>
<evidence type="ECO:0000313" key="14">
    <source>
        <dbReference type="Proteomes" id="UP000649617"/>
    </source>
</evidence>
<dbReference type="PANTHER" id="PTHR43690">
    <property type="entry name" value="NARDILYSIN"/>
    <property type="match status" value="1"/>
</dbReference>
<keyword evidence="14" id="KW-1185">Reference proteome</keyword>
<dbReference type="InterPro" id="IPR050626">
    <property type="entry name" value="Peptidase_M16"/>
</dbReference>
<dbReference type="InterPro" id="IPR054734">
    <property type="entry name" value="PqqF-like_C_4"/>
</dbReference>
<gene>
    <name evidence="13" type="ORF">SPIL2461_LOCUS15886</name>
</gene>
<sequence>MANEELLQKLRRQRLRMGEDPLPVQRPLDQTKERRSRRDELINLIPLENRGEVKQRAQKFQNADSPGPSPSRAPGRINLETCWKLEKSCPSQKSPGREVRHPLQEVVVQQQAKPENALATIQEEAKSGSLGESVISQEANMAEGPLPSQTEPSPAANPTPSAYTELEGGSIQEILPDMQDITAASLDAEASLARAPANSTTAEAAEAKCFCMWDSDEDDDCLAQDDLGSARSAAEAEAEEPLEFSMLDYLAELPEAVRTVGMQWIPVLHSHDVFRLEGEAMNGSIFRQDSDSSNMELSNRDAEVSAQPLRRVEREEQQVAMQTREGLERSIKAALKEHSLAKVRVAELEEITEAVGIDAARCRAKEKASRQDLADSQHMFNFDPASQEHEQLVGKQARLRNELKARLVAADLQRELEALTKACHTESPRLFPSRFESGDCYRLIRLNNGIEALLISNLDEQKQKSACACSVQVGSFSDPAGRCEGLAHYCEHMIFLGSKTYPGEAQFEEFLSENGGESNAYTECEYTCLYFDVNRKALHHALHMFAELLHEPLFTPDASARELQAIESEFQKKRRSDRVRAETLFANFAAEGHPWRIFGWGNLQSLDVAPKAQDVDLHAELGAFFQQHYKASRMRLSVFGIESLDSLQLAVVNAFSTISPSPDVDDLDFGACGLLESKDLPRLVRVRPIFDGHVLWMSWQLPHFSSCPSGKPESYLSSLIGDEGHGSILSFLKDKGWATALSAGAGGDNFTHSSNSMIFTVEVTLTVNGLANWMEVAATVFQYLEMLRILRVVYLRSFMMNNGDLDAPEQGHTEGEIQPKEAQACAGHTDPSFGDVSDRVPRVERHFGTEYWDSCLDAALLTRWEALEPSAKLHVPPPNPFIATDFSILQQDVDDEEKLSLPASGYASFPAIQRLLPSPKCLSSGFPGLKLWHLPCAELFRQPRSQVSLKLQSPYYALDAENVQKEVLLELYALCFHDSLNEMLYAAGKARLHCTISSSANHGLTIRAGGFNEKLLDLVKATLPSRKLEEYLLQPDRFQSMHEALLRSYKNQWLKPQVHCSDLRKLLLIPSVPRASQKETELSACGSGELLEFARNFNLVLGCQLLVSGNTSSSDVTTWAESVFENYILEPQRKVDVDVVQLPVGSAAVWLQTAVDSTQSNSAVEIYFQLPGRDAWHWQEDRARVRVLLALLEDVMYESLFDELRTKQQLGYSVGCSMRDSFGVPGFSIYVLSAVQPPPVLVERVMQFLQDFAQQMRAWPTSKFESHIAGLAGRWLEPKRTLGEAHAASWSEISYGFPVFERSEREAAILGSLELHQLLDLFEAHVAPGGSGRACAITAVVPAADELHGRALSESISKWKLTVLAVTWEHFVWIPVRRILTLLTLYSQVTSEREFHAQSQFHHRRDESECKKQSPASAHELRCKSA</sequence>
<dbReference type="SUPFAM" id="SSF63411">
    <property type="entry name" value="LuxS/MPP-like metallohydrolase"/>
    <property type="match status" value="4"/>
</dbReference>
<evidence type="ECO:0008006" key="15">
    <source>
        <dbReference type="Google" id="ProtNLM"/>
    </source>
</evidence>
<keyword evidence="5" id="KW-0378">Hydrolase</keyword>
<dbReference type="FunFam" id="3.30.830.10:FF:000012">
    <property type="entry name" value="Protease 3"/>
    <property type="match status" value="1"/>
</dbReference>
<dbReference type="Pfam" id="PF00675">
    <property type="entry name" value="Peptidase_M16"/>
    <property type="match status" value="1"/>
</dbReference>
<keyword evidence="7" id="KW-0482">Metalloprotease</keyword>
<accession>A0A812UV61</accession>
<feature type="compositionally biased region" description="Polar residues" evidence="8">
    <location>
        <begin position="147"/>
        <end position="162"/>
    </location>
</feature>
<evidence type="ECO:0000256" key="6">
    <source>
        <dbReference type="ARBA" id="ARBA00022833"/>
    </source>
</evidence>
<dbReference type="OrthoDB" id="436179at2759"/>
<comment type="cofactor">
    <cofactor evidence="1">
        <name>Zn(2+)</name>
        <dbReference type="ChEBI" id="CHEBI:29105"/>
    </cofactor>
</comment>
<feature type="domain" description="Peptidase M16 N-terminal" evidence="9">
    <location>
        <begin position="456"/>
        <end position="578"/>
    </location>
</feature>